<dbReference type="Gene3D" id="2.160.10.10">
    <property type="entry name" value="Hexapeptide repeat proteins"/>
    <property type="match status" value="1"/>
</dbReference>
<keyword evidence="1" id="KW-0808">Transferase</keyword>
<evidence type="ECO:0000313" key="1">
    <source>
        <dbReference type="EMBL" id="SEP24457.1"/>
    </source>
</evidence>
<dbReference type="STRING" id="394193.SAMN04489732_1056"/>
<dbReference type="OrthoDB" id="9803036at2"/>
<evidence type="ECO:0000313" key="2">
    <source>
        <dbReference type="Proteomes" id="UP000198582"/>
    </source>
</evidence>
<dbReference type="InterPro" id="IPR047324">
    <property type="entry name" value="LbH_gamma_CA-like"/>
</dbReference>
<dbReference type="CDD" id="cd04645">
    <property type="entry name" value="LbH_gamma_CA_like"/>
    <property type="match status" value="1"/>
</dbReference>
<dbReference type="PANTHER" id="PTHR13061:SF29">
    <property type="entry name" value="GAMMA CARBONIC ANHYDRASE-LIKE 1, MITOCHONDRIAL-RELATED"/>
    <property type="match status" value="1"/>
</dbReference>
<name>A0A1H8WAL3_9PSEU</name>
<dbReference type="EMBL" id="FOEF01000005">
    <property type="protein sequence ID" value="SEP24457.1"/>
    <property type="molecule type" value="Genomic_DNA"/>
</dbReference>
<keyword evidence="2" id="KW-1185">Reference proteome</keyword>
<dbReference type="AlphaFoldDB" id="A0A1H8WAL3"/>
<proteinExistence type="predicted"/>
<dbReference type="InterPro" id="IPR001451">
    <property type="entry name" value="Hexapep"/>
</dbReference>
<dbReference type="InterPro" id="IPR011004">
    <property type="entry name" value="Trimer_LpxA-like_sf"/>
</dbReference>
<dbReference type="Pfam" id="PF00132">
    <property type="entry name" value="Hexapep"/>
    <property type="match status" value="1"/>
</dbReference>
<dbReference type="InterPro" id="IPR050484">
    <property type="entry name" value="Transf_Hexapept/Carb_Anhydrase"/>
</dbReference>
<accession>A0A1H8WAL3</accession>
<dbReference type="SUPFAM" id="SSF51161">
    <property type="entry name" value="Trimeric LpxA-like enzymes"/>
    <property type="match status" value="1"/>
</dbReference>
<dbReference type="GO" id="GO:0016740">
    <property type="term" value="F:transferase activity"/>
    <property type="evidence" value="ECO:0007669"/>
    <property type="project" value="UniProtKB-KW"/>
</dbReference>
<dbReference type="Proteomes" id="UP000198582">
    <property type="component" value="Unassembled WGS sequence"/>
</dbReference>
<reference evidence="1 2" key="1">
    <citation type="submission" date="2016-10" db="EMBL/GenBank/DDBJ databases">
        <authorList>
            <person name="de Groot N.N."/>
        </authorList>
    </citation>
    <scope>NUCLEOTIDE SEQUENCE [LARGE SCALE GENOMIC DNA]</scope>
    <source>
        <strain evidence="1 2">DSM 44993</strain>
    </source>
</reference>
<sequence length="173" mass="18016">MPLFSFEGASPQVHPDAWIAPTATLIGDVTVEKGASVWYGAVIRADFGPIVIREGANVQDNSVIHSGGGTPTEVGKNVTVGHQCLVHDCTVGEQALIGNGSTVLDKSVIGPRSLVAAGATVTPGTEVPAETIAMGSPAKKFVPLTDSARLWVEHNAGIYQDLARRHRDGSEPV</sequence>
<organism evidence="1 2">
    <name type="scientific">Amycolatopsis saalfeldensis</name>
    <dbReference type="NCBI Taxonomy" id="394193"/>
    <lineage>
        <taxon>Bacteria</taxon>
        <taxon>Bacillati</taxon>
        <taxon>Actinomycetota</taxon>
        <taxon>Actinomycetes</taxon>
        <taxon>Pseudonocardiales</taxon>
        <taxon>Pseudonocardiaceae</taxon>
        <taxon>Amycolatopsis</taxon>
    </lineage>
</organism>
<dbReference type="PANTHER" id="PTHR13061">
    <property type="entry name" value="DYNACTIN SUBUNIT P25"/>
    <property type="match status" value="1"/>
</dbReference>
<dbReference type="RefSeq" id="WP_091617133.1">
    <property type="nucleotide sequence ID" value="NZ_FOEF01000005.1"/>
</dbReference>
<gene>
    <name evidence="1" type="ORF">SAMN04489732_1056</name>
</gene>
<protein>
    <submittedName>
        <fullName evidence="1">Carbonic anhydrase or acetyltransferase, isoleucine patch superfamily</fullName>
    </submittedName>
</protein>